<dbReference type="HOGENOM" id="CLU_017028_7_3_4"/>
<dbReference type="Pfam" id="PF00496">
    <property type="entry name" value="SBP_bac_5"/>
    <property type="match status" value="1"/>
</dbReference>
<geneLocation type="plasmid" evidence="5 6">
    <name>pBB1</name>
</geneLocation>
<keyword evidence="5" id="KW-0614">Plasmid</keyword>
<keyword evidence="2 3" id="KW-0732">Signal</keyword>
<dbReference type="InterPro" id="IPR000914">
    <property type="entry name" value="SBP_5_dom"/>
</dbReference>
<dbReference type="GO" id="GO:0043190">
    <property type="term" value="C:ATP-binding cassette (ABC) transporter complex"/>
    <property type="evidence" value="ECO:0007669"/>
    <property type="project" value="InterPro"/>
</dbReference>
<reference evidence="5 6" key="1">
    <citation type="journal article" date="2011" name="J. Bacteriol.">
        <title>Complete genome sequence of the type strain Cupriavidus necator N-1.</title>
        <authorList>
            <person name="Poehlein A."/>
            <person name="Kusian B."/>
            <person name="Friedrich B."/>
            <person name="Daniel R."/>
            <person name="Bowien B."/>
        </authorList>
    </citation>
    <scope>NUCLEOTIDE SEQUENCE [LARGE SCALE GENOMIC DNA]</scope>
    <source>
        <strain evidence="6">ATCC 43291 / DSM 13513 / CCUG 52238 / LMG 8453 / N-1</strain>
        <plasmid evidence="5 6">pBB1</plasmid>
    </source>
</reference>
<dbReference type="GO" id="GO:0030288">
    <property type="term" value="C:outer membrane-bounded periplasmic space"/>
    <property type="evidence" value="ECO:0007669"/>
    <property type="project" value="UniProtKB-ARBA"/>
</dbReference>
<dbReference type="EMBL" id="CP002879">
    <property type="protein sequence ID" value="AEI81566.1"/>
    <property type="molecule type" value="Genomic_DNA"/>
</dbReference>
<dbReference type="GO" id="GO:0015833">
    <property type="term" value="P:peptide transport"/>
    <property type="evidence" value="ECO:0007669"/>
    <property type="project" value="TreeGrafter"/>
</dbReference>
<dbReference type="RefSeq" id="WP_013958624.1">
    <property type="nucleotide sequence ID" value="NC_015727.1"/>
</dbReference>
<dbReference type="PANTHER" id="PTHR30290">
    <property type="entry name" value="PERIPLASMIC BINDING COMPONENT OF ABC TRANSPORTER"/>
    <property type="match status" value="1"/>
</dbReference>
<dbReference type="InterPro" id="IPR030678">
    <property type="entry name" value="Peptide/Ni-bd"/>
</dbReference>
<dbReference type="PIRSF" id="PIRSF002741">
    <property type="entry name" value="MppA"/>
    <property type="match status" value="1"/>
</dbReference>
<dbReference type="Gene3D" id="3.40.190.10">
    <property type="entry name" value="Periplasmic binding protein-like II"/>
    <property type="match status" value="1"/>
</dbReference>
<dbReference type="Proteomes" id="UP000006798">
    <property type="component" value="Plasmid pBB1"/>
</dbReference>
<evidence type="ECO:0000313" key="5">
    <source>
        <dbReference type="EMBL" id="AEI81566.1"/>
    </source>
</evidence>
<feature type="chain" id="PRO_5003378100" evidence="3">
    <location>
        <begin position="35"/>
        <end position="532"/>
    </location>
</feature>
<dbReference type="InterPro" id="IPR039424">
    <property type="entry name" value="SBP_5"/>
</dbReference>
<protein>
    <submittedName>
        <fullName evidence="5">Glutathione ABC transport system substrate binding protein GsiB</fullName>
    </submittedName>
</protein>
<name>F8GVK7_CUPNN</name>
<dbReference type="SUPFAM" id="SSF53850">
    <property type="entry name" value="Periplasmic binding protein-like II"/>
    <property type="match status" value="1"/>
</dbReference>
<comment type="similarity">
    <text evidence="1">Belongs to the bacterial solute-binding protein 5 family.</text>
</comment>
<gene>
    <name evidence="5" type="primary">gsiB</name>
    <name evidence="5" type="ordered locus">CNE_BB1p01390</name>
</gene>
<dbReference type="GO" id="GO:1904680">
    <property type="term" value="F:peptide transmembrane transporter activity"/>
    <property type="evidence" value="ECO:0007669"/>
    <property type="project" value="TreeGrafter"/>
</dbReference>
<dbReference type="GeneID" id="34311826"/>
<dbReference type="Gene3D" id="3.10.105.10">
    <property type="entry name" value="Dipeptide-binding Protein, Domain 3"/>
    <property type="match status" value="1"/>
</dbReference>
<sequence length="532" mass="58985">MSSLSLSSLRTVPALAFAAALLSATLAPAGNAHAQTRGGTLSAIVQPEPPVLVSAINSQAPTQYVAGKIYQGLLTYSPDLKPQPELAKSWTISPDGLTYTFELQSGVKWHDGKPFTAADAAFTIGQLLPEVHVRTRAVLNKYVASVRAVSASTLEIKLKEPFPPFIMMFEVGTMPMMPKHLYEGTDYRKNPANQTPVGTGPFMFKEWKKGAYIKLVRNPNYWKKGLPYLDELVFNVIPDSASRAVAFERGDVQVLRGGDVDNVDVKRLRAISGVEYTTKGWELFSPMAYLILNQRKPPFDNVKVRQAAMHALNRKLIAENIFFGLGKPATGPFTSNTLFYDKNTPTFDFNLKKARELVKESGVDVAKYPVKILSTSYGANWDRLDEYIKQMLESIGLKVSIESSDAGSWSGRVSNWDFDMTVTFAYQYGDPALGVERFYRSSNIVKGSPFANVQGYNNPKVDQLWMRGGSTQVAAERQSAYSEIQKLLTSEVANANLLEMEFPTLYRANVKNLVTTAIGLNESFDKVYIDKK</sequence>
<proteinExistence type="inferred from homology"/>
<accession>F8GVK7</accession>
<dbReference type="CDD" id="cd08517">
    <property type="entry name" value="PBP2_NikA_DppA_OppA_like_13"/>
    <property type="match status" value="1"/>
</dbReference>
<feature type="domain" description="Solute-binding protein family 5" evidence="4">
    <location>
        <begin position="81"/>
        <end position="443"/>
    </location>
</feature>
<evidence type="ECO:0000256" key="2">
    <source>
        <dbReference type="ARBA" id="ARBA00022729"/>
    </source>
</evidence>
<evidence type="ECO:0000313" key="6">
    <source>
        <dbReference type="Proteomes" id="UP000006798"/>
    </source>
</evidence>
<evidence type="ECO:0000256" key="3">
    <source>
        <dbReference type="SAM" id="SignalP"/>
    </source>
</evidence>
<evidence type="ECO:0000256" key="1">
    <source>
        <dbReference type="ARBA" id="ARBA00005695"/>
    </source>
</evidence>
<feature type="signal peptide" evidence="3">
    <location>
        <begin position="1"/>
        <end position="34"/>
    </location>
</feature>
<dbReference type="AlphaFoldDB" id="F8GVK7"/>
<organism evidence="5 6">
    <name type="scientific">Cupriavidus necator (strain ATCC 43291 / DSM 13513 / CCUG 52238 / LMG 8453 / N-1)</name>
    <name type="common">Ralstonia eutropha</name>
    <dbReference type="NCBI Taxonomy" id="1042878"/>
    <lineage>
        <taxon>Bacteria</taxon>
        <taxon>Pseudomonadati</taxon>
        <taxon>Pseudomonadota</taxon>
        <taxon>Betaproteobacteria</taxon>
        <taxon>Burkholderiales</taxon>
        <taxon>Burkholderiaceae</taxon>
        <taxon>Cupriavidus</taxon>
    </lineage>
</organism>
<dbReference type="KEGG" id="cnc:CNE_BB1p01390"/>
<dbReference type="PANTHER" id="PTHR30290:SF38">
    <property type="entry name" value="D,D-DIPEPTIDE-BINDING PERIPLASMIC PROTEIN DDPA-RELATED"/>
    <property type="match status" value="1"/>
</dbReference>
<evidence type="ECO:0000259" key="4">
    <source>
        <dbReference type="Pfam" id="PF00496"/>
    </source>
</evidence>